<reference evidence="3" key="4">
    <citation type="journal article" date="2015" name="G3 (Bethesda)">
        <title>Genome sequences of three phytopathogenic species of the Magnaporthaceae family of fungi.</title>
        <authorList>
            <person name="Okagaki L.H."/>
            <person name="Nunes C.C."/>
            <person name="Sailsbery J."/>
            <person name="Clay B."/>
            <person name="Brown D."/>
            <person name="John T."/>
            <person name="Oh Y."/>
            <person name="Young N."/>
            <person name="Fitzgerald M."/>
            <person name="Haas B.J."/>
            <person name="Zeng Q."/>
            <person name="Young S."/>
            <person name="Adiconis X."/>
            <person name="Fan L."/>
            <person name="Levin J.Z."/>
            <person name="Mitchell T.K."/>
            <person name="Okubara P.A."/>
            <person name="Farman M.L."/>
            <person name="Kohn L.M."/>
            <person name="Birren B."/>
            <person name="Ma L.-J."/>
            <person name="Dean R.A."/>
        </authorList>
    </citation>
    <scope>NUCLEOTIDE SEQUENCE</scope>
    <source>
        <strain evidence="3">ATCC 64411 / 73-15</strain>
    </source>
</reference>
<protein>
    <submittedName>
        <fullName evidence="2 3">Uncharacterized protein</fullName>
    </submittedName>
</protein>
<dbReference type="EMBL" id="GL876967">
    <property type="protein sequence ID" value="KLU82933.1"/>
    <property type="molecule type" value="Genomic_DNA"/>
</dbReference>
<evidence type="ECO:0000256" key="1">
    <source>
        <dbReference type="SAM" id="MobiDB-lite"/>
    </source>
</evidence>
<reference evidence="2" key="3">
    <citation type="submission" date="2011-03" db="EMBL/GenBank/DDBJ databases">
        <title>Annotation of Magnaporthe poae ATCC 64411.</title>
        <authorList>
            <person name="Ma L.-J."/>
            <person name="Dead R."/>
            <person name="Young S.K."/>
            <person name="Zeng Q."/>
            <person name="Gargeya S."/>
            <person name="Fitzgerald M."/>
            <person name="Haas B."/>
            <person name="Abouelleil A."/>
            <person name="Alvarado L."/>
            <person name="Arachchi H.M."/>
            <person name="Berlin A."/>
            <person name="Brown A."/>
            <person name="Chapman S.B."/>
            <person name="Chen Z."/>
            <person name="Dunbar C."/>
            <person name="Freedman E."/>
            <person name="Gearin G."/>
            <person name="Gellesch M."/>
            <person name="Goldberg J."/>
            <person name="Griggs A."/>
            <person name="Gujja S."/>
            <person name="Heiman D."/>
            <person name="Howarth C."/>
            <person name="Larson L."/>
            <person name="Lui A."/>
            <person name="MacDonald P.J.P."/>
            <person name="Mehta T."/>
            <person name="Montmayeur A."/>
            <person name="Murphy C."/>
            <person name="Neiman D."/>
            <person name="Pearson M."/>
            <person name="Priest M."/>
            <person name="Roberts A."/>
            <person name="Saif S."/>
            <person name="Shea T."/>
            <person name="Shenoy N."/>
            <person name="Sisk P."/>
            <person name="Stolte C."/>
            <person name="Sykes S."/>
            <person name="Yandava C."/>
            <person name="Wortman J."/>
            <person name="Nusbaum C."/>
            <person name="Birren B."/>
        </authorList>
    </citation>
    <scope>NUCLEOTIDE SEQUENCE</scope>
    <source>
        <strain evidence="2">ATCC 64411</strain>
    </source>
</reference>
<reference evidence="3" key="5">
    <citation type="submission" date="2015-06" db="UniProtKB">
        <authorList>
            <consortium name="EnsemblFungi"/>
        </authorList>
    </citation>
    <scope>IDENTIFICATION</scope>
    <source>
        <strain evidence="3">ATCC 64411</strain>
    </source>
</reference>
<proteinExistence type="predicted"/>
<sequence length="169" mass="18210">MSLLRVLGVRASAGAWGAAWFRPKTGWAHRHGAGADVEFPLSDNLRFNSSHGCNADWEVPSHDMGSHFQNTDTSRQTMNVGRLSDPFLAFFLDLDCGKQRSIPGNAAAMDAAGGGDAATGAKSRYGCIGEMGHQRDVTSVDPEHHAQHGAAQDKLENRLRLPVASRRSD</sequence>
<dbReference type="Proteomes" id="UP000011715">
    <property type="component" value="Unassembled WGS sequence"/>
</dbReference>
<gene>
    <name evidence="2" type="ORF">MAPG_02000</name>
</gene>
<reference evidence="2" key="2">
    <citation type="submission" date="2010-05" db="EMBL/GenBank/DDBJ databases">
        <title>The Genome Sequence of Magnaporthe poae strain ATCC 64411.</title>
        <authorList>
            <consortium name="The Broad Institute Genome Sequencing Platform"/>
            <consortium name="Broad Institute Genome Sequencing Center for Infectious Disease"/>
            <person name="Ma L.-J."/>
            <person name="Dead R."/>
            <person name="Young S."/>
            <person name="Zeng Q."/>
            <person name="Koehrsen M."/>
            <person name="Alvarado L."/>
            <person name="Berlin A."/>
            <person name="Chapman S.B."/>
            <person name="Chen Z."/>
            <person name="Freedman E."/>
            <person name="Gellesch M."/>
            <person name="Goldberg J."/>
            <person name="Griggs A."/>
            <person name="Gujja S."/>
            <person name="Heilman E.R."/>
            <person name="Heiman D."/>
            <person name="Hepburn T."/>
            <person name="Howarth C."/>
            <person name="Jen D."/>
            <person name="Larson L."/>
            <person name="Mehta T."/>
            <person name="Neiman D."/>
            <person name="Pearson M."/>
            <person name="Roberts A."/>
            <person name="Saif S."/>
            <person name="Shea T."/>
            <person name="Shenoy N."/>
            <person name="Sisk P."/>
            <person name="Stolte C."/>
            <person name="Sykes S."/>
            <person name="Walk T."/>
            <person name="White J."/>
            <person name="Yandava C."/>
            <person name="Haas B."/>
            <person name="Nusbaum C."/>
            <person name="Birren B."/>
        </authorList>
    </citation>
    <scope>NUCLEOTIDE SEQUENCE</scope>
    <source>
        <strain evidence="2">ATCC 64411</strain>
    </source>
</reference>
<evidence type="ECO:0000313" key="4">
    <source>
        <dbReference type="Proteomes" id="UP000011715"/>
    </source>
</evidence>
<accession>A0A0C4DQ62</accession>
<organism evidence="3 4">
    <name type="scientific">Magnaporthiopsis poae (strain ATCC 64411 / 73-15)</name>
    <name type="common">Kentucky bluegrass fungus</name>
    <name type="synonym">Magnaporthe poae</name>
    <dbReference type="NCBI Taxonomy" id="644358"/>
    <lineage>
        <taxon>Eukaryota</taxon>
        <taxon>Fungi</taxon>
        <taxon>Dikarya</taxon>
        <taxon>Ascomycota</taxon>
        <taxon>Pezizomycotina</taxon>
        <taxon>Sordariomycetes</taxon>
        <taxon>Sordariomycetidae</taxon>
        <taxon>Magnaporthales</taxon>
        <taxon>Magnaporthaceae</taxon>
        <taxon>Magnaporthiopsis</taxon>
    </lineage>
</organism>
<name>A0A0C4DQ62_MAGP6</name>
<dbReference type="AlphaFoldDB" id="A0A0C4DQ62"/>
<evidence type="ECO:0000313" key="2">
    <source>
        <dbReference type="EMBL" id="KLU82933.1"/>
    </source>
</evidence>
<dbReference type="EnsemblFungi" id="MAPG_02000T0">
    <property type="protein sequence ID" value="MAPG_02000T0"/>
    <property type="gene ID" value="MAPG_02000"/>
</dbReference>
<keyword evidence="4" id="KW-1185">Reference proteome</keyword>
<evidence type="ECO:0000313" key="3">
    <source>
        <dbReference type="EnsemblFungi" id="MAPG_02000T0"/>
    </source>
</evidence>
<reference evidence="4" key="1">
    <citation type="submission" date="2010-05" db="EMBL/GenBank/DDBJ databases">
        <title>The genome sequence of Magnaporthe poae strain ATCC 64411.</title>
        <authorList>
            <person name="Ma L.-J."/>
            <person name="Dead R."/>
            <person name="Young S."/>
            <person name="Zeng Q."/>
            <person name="Koehrsen M."/>
            <person name="Alvarado L."/>
            <person name="Berlin A."/>
            <person name="Chapman S.B."/>
            <person name="Chen Z."/>
            <person name="Freedman E."/>
            <person name="Gellesch M."/>
            <person name="Goldberg J."/>
            <person name="Griggs A."/>
            <person name="Gujja S."/>
            <person name="Heilman E.R."/>
            <person name="Heiman D."/>
            <person name="Hepburn T."/>
            <person name="Howarth C."/>
            <person name="Jen D."/>
            <person name="Larson L."/>
            <person name="Mehta T."/>
            <person name="Neiman D."/>
            <person name="Pearson M."/>
            <person name="Roberts A."/>
            <person name="Saif S."/>
            <person name="Shea T."/>
            <person name="Shenoy N."/>
            <person name="Sisk P."/>
            <person name="Stolte C."/>
            <person name="Sykes S."/>
            <person name="Walk T."/>
            <person name="White J."/>
            <person name="Yandava C."/>
            <person name="Haas B."/>
            <person name="Nusbaum C."/>
            <person name="Birren B."/>
        </authorList>
    </citation>
    <scope>NUCLEOTIDE SEQUENCE [LARGE SCALE GENOMIC DNA]</scope>
    <source>
        <strain evidence="4">ATCC 64411 / 73-15</strain>
    </source>
</reference>
<feature type="region of interest" description="Disordered" evidence="1">
    <location>
        <begin position="137"/>
        <end position="169"/>
    </location>
</feature>
<dbReference type="EMBL" id="ADBL01000504">
    <property type="status" value="NOT_ANNOTATED_CDS"/>
    <property type="molecule type" value="Genomic_DNA"/>
</dbReference>
<dbReference type="VEuPathDB" id="FungiDB:MAPG_02000"/>
<feature type="compositionally biased region" description="Basic and acidic residues" evidence="1">
    <location>
        <begin position="137"/>
        <end position="159"/>
    </location>
</feature>